<dbReference type="Gene3D" id="3.30.559.30">
    <property type="entry name" value="Nonribosomal peptide synthetase, condensation domain"/>
    <property type="match status" value="1"/>
</dbReference>
<dbReference type="EMBL" id="JBHSCN010000006">
    <property type="protein sequence ID" value="MFC4244877.1"/>
    <property type="molecule type" value="Genomic_DNA"/>
</dbReference>
<evidence type="ECO:0000313" key="3">
    <source>
        <dbReference type="Proteomes" id="UP001595900"/>
    </source>
</evidence>
<organism evidence="2 3">
    <name type="scientific">Gryllotalpicola reticulitermitis</name>
    <dbReference type="NCBI Taxonomy" id="1184153"/>
    <lineage>
        <taxon>Bacteria</taxon>
        <taxon>Bacillati</taxon>
        <taxon>Actinomycetota</taxon>
        <taxon>Actinomycetes</taxon>
        <taxon>Micrococcales</taxon>
        <taxon>Microbacteriaceae</taxon>
        <taxon>Gryllotalpicola</taxon>
    </lineage>
</organism>
<dbReference type="Proteomes" id="UP001595900">
    <property type="component" value="Unassembled WGS sequence"/>
</dbReference>
<gene>
    <name evidence="2" type="ORF">ACFOYW_16000</name>
</gene>
<protein>
    <submittedName>
        <fullName evidence="2">Condensation domain-containing protein</fullName>
    </submittedName>
</protein>
<comment type="caution">
    <text evidence="2">The sequence shown here is derived from an EMBL/GenBank/DDBJ whole genome shotgun (WGS) entry which is preliminary data.</text>
</comment>
<dbReference type="Gene3D" id="3.30.559.10">
    <property type="entry name" value="Chloramphenicol acetyltransferase-like domain"/>
    <property type="match status" value="1"/>
</dbReference>
<keyword evidence="3" id="KW-1185">Reference proteome</keyword>
<dbReference type="PANTHER" id="PTHR45527:SF1">
    <property type="entry name" value="FATTY ACID SYNTHASE"/>
    <property type="match status" value="1"/>
</dbReference>
<dbReference type="Pfam" id="PF00668">
    <property type="entry name" value="Condensation"/>
    <property type="match status" value="1"/>
</dbReference>
<dbReference type="InterPro" id="IPR001242">
    <property type="entry name" value="Condensation_dom"/>
</dbReference>
<feature type="domain" description="Condensation" evidence="1">
    <location>
        <begin position="137"/>
        <end position="318"/>
    </location>
</feature>
<dbReference type="SUPFAM" id="SSF52777">
    <property type="entry name" value="CoA-dependent acyltransferases"/>
    <property type="match status" value="2"/>
</dbReference>
<dbReference type="InterPro" id="IPR023213">
    <property type="entry name" value="CAT-like_dom_sf"/>
</dbReference>
<sequence length="409" mass="44973">MTLHLQTACRPQMTAVAVRDSSSPRYAAAPAQADVWLADHVRSGSLASTMSLEIVPPRKVGLALVEAAVNHIVLRHSILRSQLCFDDDGLWVRPESSAPRVVHCGNQMGLLALADIGPESLVPWQVWTSGPDASQITRLVFRFHHAYVDGESAGRVVREFITYCDGGADRASSTKSTDYRIYAERMNDIALAPPDGSRAYWATLNLDGMWAASATRQRAFPTGRAEIGPDTADRIERRARTMGLTFFALALAATARVVQQRLNEPAVFSIPVSQRFTADYADLVGQCTELCPILVSPSEQPFDECARSLYFSFLDALSHLLPMVTVRRLTTPSRHTRLDAVTVTMLADLADDRDWTVSSLDDDSAGRPLAVVFRRSSSGLSVVVRRELDIFGSESLADEILDELRRCLP</sequence>
<evidence type="ECO:0000259" key="1">
    <source>
        <dbReference type="Pfam" id="PF00668"/>
    </source>
</evidence>
<name>A0ABV8QA89_9MICO</name>
<proteinExistence type="predicted"/>
<reference evidence="3" key="1">
    <citation type="journal article" date="2019" name="Int. J. Syst. Evol. Microbiol.">
        <title>The Global Catalogue of Microorganisms (GCM) 10K type strain sequencing project: providing services to taxonomists for standard genome sequencing and annotation.</title>
        <authorList>
            <consortium name="The Broad Institute Genomics Platform"/>
            <consortium name="The Broad Institute Genome Sequencing Center for Infectious Disease"/>
            <person name="Wu L."/>
            <person name="Ma J."/>
        </authorList>
    </citation>
    <scope>NUCLEOTIDE SEQUENCE [LARGE SCALE GENOMIC DNA]</scope>
    <source>
        <strain evidence="3">CGMCC 1.10363</strain>
    </source>
</reference>
<evidence type="ECO:0000313" key="2">
    <source>
        <dbReference type="EMBL" id="MFC4244877.1"/>
    </source>
</evidence>
<accession>A0ABV8QA89</accession>
<dbReference type="RefSeq" id="WP_390231132.1">
    <property type="nucleotide sequence ID" value="NZ_JBHSCN010000006.1"/>
</dbReference>
<dbReference type="PANTHER" id="PTHR45527">
    <property type="entry name" value="NONRIBOSOMAL PEPTIDE SYNTHETASE"/>
    <property type="match status" value="1"/>
</dbReference>